<dbReference type="AlphaFoldDB" id="A0A2V0Q6D1"/>
<evidence type="ECO:0000313" key="1">
    <source>
        <dbReference type="EMBL" id="GBH08363.1"/>
    </source>
</evidence>
<accession>A0A2V0Q6D1</accession>
<dbReference type="RefSeq" id="WP_025991955.1">
    <property type="nucleotide sequence ID" value="NZ_AP019411.1"/>
</dbReference>
<proteinExistence type="predicted"/>
<dbReference type="EMBL" id="BGJZ01000086">
    <property type="protein sequence ID" value="GBH08363.1"/>
    <property type="molecule type" value="Genomic_DNA"/>
</dbReference>
<name>A0A2V0Q6D1_PSESF</name>
<protein>
    <submittedName>
        <fullName evidence="1">Periplasmic component</fullName>
    </submittedName>
</protein>
<gene>
    <name evidence="1" type="ORF">KPSA1_01735</name>
</gene>
<evidence type="ECO:0000313" key="2">
    <source>
        <dbReference type="Proteomes" id="UP000247480"/>
    </source>
</evidence>
<comment type="caution">
    <text evidence="1">The sequence shown here is derived from an EMBL/GenBank/DDBJ whole genome shotgun (WGS) entry which is preliminary data.</text>
</comment>
<reference evidence="1 2" key="1">
    <citation type="submission" date="2018-04" db="EMBL/GenBank/DDBJ databases">
        <title>Draft genome sequence of Pseudomonas syringae pv. actinidiae biovar 1 strains isolated from kiwifruit in Kagawa prefecture.</title>
        <authorList>
            <person name="Tabuchi M."/>
            <person name="Saito M."/>
            <person name="Fujiwara S."/>
            <person name="Sasa N."/>
            <person name="Akimitsu K."/>
            <person name="Gomi K."/>
            <person name="Konishi-Sugita S."/>
            <person name="Hamano K."/>
            <person name="Kataoka I."/>
        </authorList>
    </citation>
    <scope>NUCLEOTIDE SEQUENCE [LARGE SCALE GENOMIC DNA]</scope>
    <source>
        <strain evidence="1 2">MAFF212206</strain>
    </source>
</reference>
<dbReference type="Proteomes" id="UP000247480">
    <property type="component" value="Unassembled WGS sequence"/>
</dbReference>
<sequence>MTAESIRERKFVQTLLDIAKFPERHRAVAMTWADHFDVPSELRDQFMLHYLTHTSSTRCWCVALHNDESVTRPTVARVGRQLQYFDGHLISAVRFDEKIKVPVHAPTTSRALKLAHKMITHDGADALLTSFCKHARDLARNESVLSIKPLVKYNSGVLNSEGRNNRFYAPRNRFYITCIGATLKRFCQSLDQELLHAVRSVQCPSAKLYNWLAQGDRKRRLQALKAQPVLVPVLVVSHGVSWPTDPEHRVPVPSPWVSLQEFCVCCEGEYPLDADTLLGRAVDTGLPLNSVLAWLFSAPKSAITFLGQQRVYDTGSALSRLNAEGLDSGWNALIAGAQLGNRRPTNKTEWRAFYSFQSSIPWQVLVSLGDMNNFMKGCPTDWADTAWPEIAAKLVDIRELFNNLDRVGNRQTVGTRKRLRKFIGLLTYRQLSNFVDAFHDAHADIRTRLEREIPPNPSDSLTRWPGFLHDHGPITCAATGLKIVELLCPDDLDREHSSMGHCIDTYDYRAYSGDCRLLSIRSDDHPVASIEITLMLSRNEAATAQYTLKHLRLAQIRGSSNQTPAPNSASMKAVEWFLASVRSGRIATNLDWPNLAKKLDRYADKASIYNIRFGEEVVGWAERYMGRRL</sequence>
<organism evidence="1 2">
    <name type="scientific">Pseudomonas syringae pv. actinidiae</name>
    <dbReference type="NCBI Taxonomy" id="103796"/>
    <lineage>
        <taxon>Bacteria</taxon>
        <taxon>Pseudomonadati</taxon>
        <taxon>Pseudomonadota</taxon>
        <taxon>Gammaproteobacteria</taxon>
        <taxon>Pseudomonadales</taxon>
        <taxon>Pseudomonadaceae</taxon>
        <taxon>Pseudomonas</taxon>
        <taxon>Pseudomonas syringae</taxon>
    </lineage>
</organism>